<dbReference type="AlphaFoldDB" id="A0A6V2P0J9"/>
<protein>
    <submittedName>
        <fullName evidence="1">Uncharacterized protein</fullName>
    </submittedName>
</protein>
<evidence type="ECO:0000313" key="1">
    <source>
        <dbReference type="EMBL" id="CAD9347569.1"/>
    </source>
</evidence>
<dbReference type="EMBL" id="HBNS01055901">
    <property type="protein sequence ID" value="CAE4659046.1"/>
    <property type="molecule type" value="Transcribed_RNA"/>
</dbReference>
<dbReference type="EMBL" id="HBGN01030988">
    <property type="protein sequence ID" value="CAD9347569.1"/>
    <property type="molecule type" value="Transcribed_RNA"/>
</dbReference>
<gene>
    <name evidence="2" type="ORF">DBRI00130_LOCUS40370</name>
    <name evidence="1" type="ORF">DBRI1063_LOCUS19956</name>
</gene>
<evidence type="ECO:0000313" key="2">
    <source>
        <dbReference type="EMBL" id="CAE4659046.1"/>
    </source>
</evidence>
<sequence>MSLPAFKSFASVIRHQAVQQHLRYRYLSSECIALRKVQQALEEYRRENFSRETPARFKKEIAKAAFSVSPEACRTGEIAVDKINPILENIGRKKDCLTDEELDAILLESNDRLSNKRFIPIDMIIKQCV</sequence>
<organism evidence="1">
    <name type="scientific">Ditylum brightwellii</name>
    <dbReference type="NCBI Taxonomy" id="49249"/>
    <lineage>
        <taxon>Eukaryota</taxon>
        <taxon>Sar</taxon>
        <taxon>Stramenopiles</taxon>
        <taxon>Ochrophyta</taxon>
        <taxon>Bacillariophyta</taxon>
        <taxon>Mediophyceae</taxon>
        <taxon>Lithodesmiophycidae</taxon>
        <taxon>Lithodesmiales</taxon>
        <taxon>Lithodesmiaceae</taxon>
        <taxon>Ditylum</taxon>
    </lineage>
</organism>
<proteinExistence type="predicted"/>
<accession>A0A6V2P0J9</accession>
<reference evidence="1" key="1">
    <citation type="submission" date="2021-01" db="EMBL/GenBank/DDBJ databases">
        <authorList>
            <person name="Corre E."/>
            <person name="Pelletier E."/>
            <person name="Niang G."/>
            <person name="Scheremetjew M."/>
            <person name="Finn R."/>
            <person name="Kale V."/>
            <person name="Holt S."/>
            <person name="Cochrane G."/>
            <person name="Meng A."/>
            <person name="Brown T."/>
            <person name="Cohen L."/>
        </authorList>
    </citation>
    <scope>NUCLEOTIDE SEQUENCE</scope>
    <source>
        <strain evidence="2">GSO104</strain>
        <strain evidence="1">Pop2</strain>
    </source>
</reference>
<name>A0A6V2P0J9_9STRA</name>